<dbReference type="KEGG" id="paek:D3873_03565"/>
<evidence type="ECO:0000259" key="3">
    <source>
        <dbReference type="Pfam" id="PF20251"/>
    </source>
</evidence>
<protein>
    <recommendedName>
        <fullName evidence="3">Bacterial Ig-like domain-containing protein</fullName>
    </recommendedName>
</protein>
<name>A0A385YU36_9BACL</name>
<evidence type="ECO:0000313" key="5">
    <source>
        <dbReference type="Proteomes" id="UP000265725"/>
    </source>
</evidence>
<dbReference type="AlphaFoldDB" id="A0A385YU36"/>
<dbReference type="EMBL" id="CP032418">
    <property type="protein sequence ID" value="AYC28993.1"/>
    <property type="molecule type" value="Genomic_DNA"/>
</dbReference>
<accession>A0A385YU36</accession>
<dbReference type="PROSITE" id="PS51257">
    <property type="entry name" value="PROKAR_LIPOPROTEIN"/>
    <property type="match status" value="1"/>
</dbReference>
<sequence>MKKGMWMLIASLISLSMMTGCSDSKEEAQEPSEPKAGEPTSFTTVNDVEGVTMEVKKDSISATGVTIVFENTTDEEYTYGEDYWLEKKVNDKWTQLPILVEGNWGFNAIGYQLDPHDKKEWKISWNDFYGEMEPGDYRMVKSILLTFEAGGYDKSYLAAEFTIE</sequence>
<evidence type="ECO:0000256" key="1">
    <source>
        <dbReference type="SAM" id="MobiDB-lite"/>
    </source>
</evidence>
<gene>
    <name evidence="4" type="ORF">D3873_03565</name>
</gene>
<keyword evidence="5" id="KW-1185">Reference proteome</keyword>
<feature type="compositionally biased region" description="Basic and acidic residues" evidence="1">
    <location>
        <begin position="23"/>
        <end position="36"/>
    </location>
</feature>
<dbReference type="Pfam" id="PF20251">
    <property type="entry name" value="Big_14"/>
    <property type="match status" value="1"/>
</dbReference>
<dbReference type="Proteomes" id="UP000265725">
    <property type="component" value="Chromosome"/>
</dbReference>
<reference evidence="5" key="1">
    <citation type="submission" date="2018-09" db="EMBL/GenBank/DDBJ databases">
        <authorList>
            <person name="Zhu H."/>
        </authorList>
    </citation>
    <scope>NUCLEOTIDE SEQUENCE [LARGE SCALE GENOMIC DNA]</scope>
    <source>
        <strain evidence="5">K2R23-3</strain>
    </source>
</reference>
<feature type="region of interest" description="Disordered" evidence="1">
    <location>
        <begin position="21"/>
        <end position="43"/>
    </location>
</feature>
<keyword evidence="2" id="KW-0732">Signal</keyword>
<evidence type="ECO:0000256" key="2">
    <source>
        <dbReference type="SAM" id="SignalP"/>
    </source>
</evidence>
<feature type="signal peptide" evidence="2">
    <location>
        <begin position="1"/>
        <end position="22"/>
    </location>
</feature>
<evidence type="ECO:0000313" key="4">
    <source>
        <dbReference type="EMBL" id="AYC28993.1"/>
    </source>
</evidence>
<dbReference type="InterPro" id="IPR046878">
    <property type="entry name" value="Big_14"/>
</dbReference>
<dbReference type="RefSeq" id="WP_119882735.1">
    <property type="nucleotide sequence ID" value="NZ_CP032418.1"/>
</dbReference>
<organism evidence="4 5">
    <name type="scientific">Paenisporosarcina cavernae</name>
    <dbReference type="NCBI Taxonomy" id="2320858"/>
    <lineage>
        <taxon>Bacteria</taxon>
        <taxon>Bacillati</taxon>
        <taxon>Bacillota</taxon>
        <taxon>Bacilli</taxon>
        <taxon>Bacillales</taxon>
        <taxon>Caryophanaceae</taxon>
        <taxon>Paenisporosarcina</taxon>
    </lineage>
</organism>
<dbReference type="OrthoDB" id="9779098at2"/>
<feature type="chain" id="PRO_5039208241" description="Bacterial Ig-like domain-containing protein" evidence="2">
    <location>
        <begin position="23"/>
        <end position="164"/>
    </location>
</feature>
<proteinExistence type="predicted"/>
<feature type="domain" description="Bacterial Ig-like" evidence="3">
    <location>
        <begin position="49"/>
        <end position="161"/>
    </location>
</feature>